<dbReference type="AlphaFoldDB" id="A0A5E4SM50"/>
<feature type="signal peptide" evidence="1">
    <location>
        <begin position="1"/>
        <end position="29"/>
    </location>
</feature>
<evidence type="ECO:0000313" key="3">
    <source>
        <dbReference type="Proteomes" id="UP000366945"/>
    </source>
</evidence>
<sequence>MPVQRCDVARKVVGAFAAGLLFASAGAQAEPLQLPTVKDAAQMQLLREADAQYQRYADAQEVFFYVDPAKSTEWPCPVSAAQLTSLTGATDYAAGDGPAGYGHRYSNVSVHPVMATCKQGKLDGQVEVVYEALREAWGPGYRGRSQQTGRVVAQMTDGKLTHRLELRKSVDVPADGAPMPVPTKAITSSAETPVGSFINSATILVAADGAKIFLKKPVKTAHGMRLEKAFYIGSTLISVDQADANGKPDGLSVSYKGGTETKGCFVDGKPADMKSCAK</sequence>
<dbReference type="Proteomes" id="UP000366945">
    <property type="component" value="Unassembled WGS sequence"/>
</dbReference>
<name>A0A5E4SM50_9BURK</name>
<gene>
    <name evidence="2" type="ORF">PPN31114_00898</name>
</gene>
<feature type="chain" id="PRO_5023091916" evidence="1">
    <location>
        <begin position="30"/>
        <end position="278"/>
    </location>
</feature>
<evidence type="ECO:0000256" key="1">
    <source>
        <dbReference type="SAM" id="SignalP"/>
    </source>
</evidence>
<dbReference type="OrthoDB" id="9153132at2"/>
<protein>
    <submittedName>
        <fullName evidence="2">Uncharacterized protein</fullName>
    </submittedName>
</protein>
<keyword evidence="1" id="KW-0732">Signal</keyword>
<dbReference type="RefSeq" id="WP_150678252.1">
    <property type="nucleotide sequence ID" value="NZ_CABPSK010000001.1"/>
</dbReference>
<organism evidence="2 3">
    <name type="scientific">Pandoraea pneumonica</name>
    <dbReference type="NCBI Taxonomy" id="2508299"/>
    <lineage>
        <taxon>Bacteria</taxon>
        <taxon>Pseudomonadati</taxon>
        <taxon>Pseudomonadota</taxon>
        <taxon>Betaproteobacteria</taxon>
        <taxon>Burkholderiales</taxon>
        <taxon>Burkholderiaceae</taxon>
        <taxon>Pandoraea</taxon>
    </lineage>
</organism>
<accession>A0A5E4SM50</accession>
<evidence type="ECO:0000313" key="2">
    <source>
        <dbReference type="EMBL" id="VVD76465.1"/>
    </source>
</evidence>
<keyword evidence="3" id="KW-1185">Reference proteome</keyword>
<dbReference type="EMBL" id="CABPSK010000001">
    <property type="protein sequence ID" value="VVD76465.1"/>
    <property type="molecule type" value="Genomic_DNA"/>
</dbReference>
<reference evidence="2 3" key="1">
    <citation type="submission" date="2019-08" db="EMBL/GenBank/DDBJ databases">
        <authorList>
            <person name="Peeters C."/>
        </authorList>
    </citation>
    <scope>NUCLEOTIDE SEQUENCE [LARGE SCALE GENOMIC DNA]</scope>
    <source>
        <strain evidence="2 3">LMG 31114</strain>
    </source>
</reference>
<proteinExistence type="predicted"/>
<dbReference type="GeneID" id="300402956"/>